<name>R8BWX4_PHAM7</name>
<dbReference type="EMBL" id="KB932812">
    <property type="protein sequence ID" value="EOO03858.1"/>
    <property type="molecule type" value="Genomic_DNA"/>
</dbReference>
<reference evidence="4" key="1">
    <citation type="journal article" date="2013" name="Genome Announc.">
        <title>Draft genome sequence of the ascomycete Phaeoacremonium aleophilum strain UCR-PA7, a causal agent of the esca disease complex in grapevines.</title>
        <authorList>
            <person name="Blanco-Ulate B."/>
            <person name="Rolshausen P."/>
            <person name="Cantu D."/>
        </authorList>
    </citation>
    <scope>NUCLEOTIDE SEQUENCE [LARGE SCALE GENOMIC DNA]</scope>
    <source>
        <strain evidence="4">UCR-PA7</strain>
    </source>
</reference>
<sequence>MKFLCLPGAYGSAKNFQVQLGPFVAEAEKRGTAQFRWTQGAYKATPPPGFEDYFGAGPLFRFIDYDGMDAFDLIDKIRDFPEGTSAEETMRALMGNDAASAVESVRKTLQMLLDIIDEDPEIEGILGYSEGATTAASLILEERDRWEKQGRPRRIKRAIFFAGWPPLSLADGKVRVLLADECEDVIDVPSLHIVGCSDPYILGAMALFNMCDEDSAELFDHGKGHTVPRDARTIQELVDAIARLTKKTETWDNSTIKLVDVKPDEVGNSGEQRDIKGSVVAAVTLPVGAA</sequence>
<organism evidence="3 4">
    <name type="scientific">Phaeoacremonium minimum (strain UCR-PA7)</name>
    <name type="common">Esca disease fungus</name>
    <name type="synonym">Togninia minima</name>
    <dbReference type="NCBI Taxonomy" id="1286976"/>
    <lineage>
        <taxon>Eukaryota</taxon>
        <taxon>Fungi</taxon>
        <taxon>Dikarya</taxon>
        <taxon>Ascomycota</taxon>
        <taxon>Pezizomycotina</taxon>
        <taxon>Sordariomycetes</taxon>
        <taxon>Sordariomycetidae</taxon>
        <taxon>Togniniales</taxon>
        <taxon>Togniniaceae</taxon>
        <taxon>Phaeoacremonium</taxon>
    </lineage>
</organism>
<dbReference type="InterPro" id="IPR050593">
    <property type="entry name" value="LovG"/>
</dbReference>
<dbReference type="GO" id="GO:0019748">
    <property type="term" value="P:secondary metabolic process"/>
    <property type="evidence" value="ECO:0007669"/>
    <property type="project" value="TreeGrafter"/>
</dbReference>
<dbReference type="GeneID" id="19326645"/>
<keyword evidence="1" id="KW-0378">Hydrolase</keyword>
<evidence type="ECO:0000256" key="1">
    <source>
        <dbReference type="ARBA" id="ARBA00022801"/>
    </source>
</evidence>
<dbReference type="GO" id="GO:0016787">
    <property type="term" value="F:hydrolase activity"/>
    <property type="evidence" value="ECO:0007669"/>
    <property type="project" value="UniProtKB-KW"/>
</dbReference>
<feature type="domain" description="Serine hydrolase" evidence="2">
    <location>
        <begin position="2"/>
        <end position="235"/>
    </location>
</feature>
<dbReference type="RefSeq" id="XP_007911388.1">
    <property type="nucleotide sequence ID" value="XM_007913197.1"/>
</dbReference>
<dbReference type="PANTHER" id="PTHR48070:SF4">
    <property type="entry name" value="ESTERASE ALNB"/>
    <property type="match status" value="1"/>
</dbReference>
<dbReference type="InterPro" id="IPR029058">
    <property type="entry name" value="AB_hydrolase_fold"/>
</dbReference>
<dbReference type="HOGENOM" id="CLU_051938_4_2_1"/>
<dbReference type="OrthoDB" id="414698at2759"/>
<proteinExistence type="predicted"/>
<dbReference type="eggNOG" id="KOG2551">
    <property type="taxonomic scope" value="Eukaryota"/>
</dbReference>
<dbReference type="Proteomes" id="UP000014074">
    <property type="component" value="Unassembled WGS sequence"/>
</dbReference>
<dbReference type="GO" id="GO:0005634">
    <property type="term" value="C:nucleus"/>
    <property type="evidence" value="ECO:0007669"/>
    <property type="project" value="TreeGrafter"/>
</dbReference>
<dbReference type="PANTHER" id="PTHR48070">
    <property type="entry name" value="ESTERASE OVCA2"/>
    <property type="match status" value="1"/>
</dbReference>
<keyword evidence="4" id="KW-1185">Reference proteome</keyword>
<dbReference type="AlphaFoldDB" id="R8BWX4"/>
<dbReference type="Gene3D" id="3.40.50.1820">
    <property type="entry name" value="alpha/beta hydrolase"/>
    <property type="match status" value="1"/>
</dbReference>
<protein>
    <submittedName>
        <fullName evidence="3">Putative ef-hand calcium-binding domain protein</fullName>
    </submittedName>
</protein>
<evidence type="ECO:0000313" key="4">
    <source>
        <dbReference type="Proteomes" id="UP000014074"/>
    </source>
</evidence>
<evidence type="ECO:0000259" key="2">
    <source>
        <dbReference type="Pfam" id="PF03959"/>
    </source>
</evidence>
<dbReference type="InterPro" id="IPR005645">
    <property type="entry name" value="FSH-like_dom"/>
</dbReference>
<evidence type="ECO:0000313" key="3">
    <source>
        <dbReference type="EMBL" id="EOO03858.1"/>
    </source>
</evidence>
<dbReference type="GO" id="GO:0005737">
    <property type="term" value="C:cytoplasm"/>
    <property type="evidence" value="ECO:0007669"/>
    <property type="project" value="TreeGrafter"/>
</dbReference>
<dbReference type="SUPFAM" id="SSF53474">
    <property type="entry name" value="alpha/beta-Hydrolases"/>
    <property type="match status" value="1"/>
</dbReference>
<accession>R8BWX4</accession>
<dbReference type="Pfam" id="PF03959">
    <property type="entry name" value="FSH1"/>
    <property type="match status" value="1"/>
</dbReference>
<gene>
    <name evidence="3" type="ORF">UCRPA7_603</name>
</gene>
<dbReference type="KEGG" id="tmn:UCRPA7_603"/>